<feature type="compositionally biased region" description="Polar residues" evidence="1">
    <location>
        <begin position="17"/>
        <end position="46"/>
    </location>
</feature>
<feature type="compositionally biased region" description="Polar residues" evidence="1">
    <location>
        <begin position="56"/>
        <end position="68"/>
    </location>
</feature>
<keyword evidence="3" id="KW-1185">Reference proteome</keyword>
<name>A0AA40EPC5_9PEZI</name>
<reference evidence="2" key="1">
    <citation type="submission" date="2023-06" db="EMBL/GenBank/DDBJ databases">
        <title>Genome-scale phylogeny and comparative genomics of the fungal order Sordariales.</title>
        <authorList>
            <consortium name="Lawrence Berkeley National Laboratory"/>
            <person name="Hensen N."/>
            <person name="Bonometti L."/>
            <person name="Westerberg I."/>
            <person name="Brannstrom I.O."/>
            <person name="Guillou S."/>
            <person name="Cros-Aarteil S."/>
            <person name="Calhoun S."/>
            <person name="Haridas S."/>
            <person name="Kuo A."/>
            <person name="Mondo S."/>
            <person name="Pangilinan J."/>
            <person name="Riley R."/>
            <person name="LaButti K."/>
            <person name="Andreopoulos B."/>
            <person name="Lipzen A."/>
            <person name="Chen C."/>
            <person name="Yanf M."/>
            <person name="Daum C."/>
            <person name="Ng V."/>
            <person name="Clum A."/>
            <person name="Steindorff A."/>
            <person name="Ohm R."/>
            <person name="Martin F."/>
            <person name="Silar P."/>
            <person name="Natvig D."/>
            <person name="Lalanne C."/>
            <person name="Gautier V."/>
            <person name="Ament-velasquez S.L."/>
            <person name="Kruys A."/>
            <person name="Hutchinson M.I."/>
            <person name="Powell A.J."/>
            <person name="Barry K."/>
            <person name="Miller A.N."/>
            <person name="Grigoriev I.V."/>
            <person name="Debuchy R."/>
            <person name="Gladieux P."/>
            <person name="Thoren M.H."/>
            <person name="Johannesson H."/>
        </authorList>
    </citation>
    <scope>NUCLEOTIDE SEQUENCE</scope>
    <source>
        <strain evidence="2">SMH3187-1</strain>
    </source>
</reference>
<gene>
    <name evidence="2" type="ORF">B0T18DRAFT_174494</name>
</gene>
<dbReference type="AlphaFoldDB" id="A0AA40EPC5"/>
<comment type="caution">
    <text evidence="2">The sequence shown here is derived from an EMBL/GenBank/DDBJ whole genome shotgun (WGS) entry which is preliminary data.</text>
</comment>
<accession>A0AA40EPC5</accession>
<evidence type="ECO:0000256" key="1">
    <source>
        <dbReference type="SAM" id="MobiDB-lite"/>
    </source>
</evidence>
<protein>
    <submittedName>
        <fullName evidence="2">Uncharacterized protein</fullName>
    </submittedName>
</protein>
<dbReference type="Proteomes" id="UP001172155">
    <property type="component" value="Unassembled WGS sequence"/>
</dbReference>
<evidence type="ECO:0000313" key="3">
    <source>
        <dbReference type="Proteomes" id="UP001172155"/>
    </source>
</evidence>
<dbReference type="EMBL" id="JAUKUD010000005">
    <property type="protein sequence ID" value="KAK0743028.1"/>
    <property type="molecule type" value="Genomic_DNA"/>
</dbReference>
<proteinExistence type="predicted"/>
<feature type="region of interest" description="Disordered" evidence="1">
    <location>
        <begin position="12"/>
        <end position="86"/>
    </location>
</feature>
<organism evidence="2 3">
    <name type="scientific">Schizothecium vesticola</name>
    <dbReference type="NCBI Taxonomy" id="314040"/>
    <lineage>
        <taxon>Eukaryota</taxon>
        <taxon>Fungi</taxon>
        <taxon>Dikarya</taxon>
        <taxon>Ascomycota</taxon>
        <taxon>Pezizomycotina</taxon>
        <taxon>Sordariomycetes</taxon>
        <taxon>Sordariomycetidae</taxon>
        <taxon>Sordariales</taxon>
        <taxon>Schizotheciaceae</taxon>
        <taxon>Schizothecium</taxon>
    </lineage>
</organism>
<sequence>MLAAFAVSELGAKRSGNRPSFRQLTINSTSIPFPQPPSRVSYQSSPDVKMSRISEHGTSQHSNETSSPPEEVGARSSRGTMSPAVPLSFPVTDSVRQWPITICGHRHDVVVCHDGGSGGLKQI</sequence>
<evidence type="ECO:0000313" key="2">
    <source>
        <dbReference type="EMBL" id="KAK0743028.1"/>
    </source>
</evidence>